<gene>
    <name evidence="1" type="ORF">GMARGA_LOCUS3883</name>
</gene>
<name>A0ABM8W6B0_GIGMA</name>
<dbReference type="Proteomes" id="UP000789901">
    <property type="component" value="Unassembled WGS sequence"/>
</dbReference>
<dbReference type="EMBL" id="CAJVQB010001462">
    <property type="protein sequence ID" value="CAG8536662.1"/>
    <property type="molecule type" value="Genomic_DNA"/>
</dbReference>
<sequence>MQMRYYISLRDFSIINKQLEKNPCDSQLVALCCDIIQKEFFAKLEFVRLQQLLRDALRALSRGNALNEPIKFNSIDSNKFMFEMNDELIQTQHPQFNHSNTISSKDYEVVAS</sequence>
<evidence type="ECO:0000313" key="2">
    <source>
        <dbReference type="Proteomes" id="UP000789901"/>
    </source>
</evidence>
<keyword evidence="2" id="KW-1185">Reference proteome</keyword>
<reference evidence="1 2" key="1">
    <citation type="submission" date="2021-06" db="EMBL/GenBank/DDBJ databases">
        <authorList>
            <person name="Kallberg Y."/>
            <person name="Tangrot J."/>
            <person name="Rosling A."/>
        </authorList>
    </citation>
    <scope>NUCLEOTIDE SEQUENCE [LARGE SCALE GENOMIC DNA]</scope>
    <source>
        <strain evidence="1 2">120-4 pot B 10/14</strain>
    </source>
</reference>
<protein>
    <submittedName>
        <fullName evidence="1">5561_t:CDS:1</fullName>
    </submittedName>
</protein>
<proteinExistence type="predicted"/>
<comment type="caution">
    <text evidence="1">The sequence shown here is derived from an EMBL/GenBank/DDBJ whole genome shotgun (WGS) entry which is preliminary data.</text>
</comment>
<evidence type="ECO:0000313" key="1">
    <source>
        <dbReference type="EMBL" id="CAG8536662.1"/>
    </source>
</evidence>
<organism evidence="1 2">
    <name type="scientific">Gigaspora margarita</name>
    <dbReference type="NCBI Taxonomy" id="4874"/>
    <lineage>
        <taxon>Eukaryota</taxon>
        <taxon>Fungi</taxon>
        <taxon>Fungi incertae sedis</taxon>
        <taxon>Mucoromycota</taxon>
        <taxon>Glomeromycotina</taxon>
        <taxon>Glomeromycetes</taxon>
        <taxon>Diversisporales</taxon>
        <taxon>Gigasporaceae</taxon>
        <taxon>Gigaspora</taxon>
    </lineage>
</organism>
<accession>A0ABM8W6B0</accession>